<gene>
    <name evidence="2" type="ORF">CB5_LOCUS26656</name>
</gene>
<dbReference type="AlphaFoldDB" id="A0A6V7QKT0"/>
<feature type="region of interest" description="Disordered" evidence="1">
    <location>
        <begin position="151"/>
        <end position="180"/>
    </location>
</feature>
<name>A0A6V7QKT0_ANACO</name>
<organism evidence="2">
    <name type="scientific">Ananas comosus var. bracteatus</name>
    <name type="common">red pineapple</name>
    <dbReference type="NCBI Taxonomy" id="296719"/>
    <lineage>
        <taxon>Eukaryota</taxon>
        <taxon>Viridiplantae</taxon>
        <taxon>Streptophyta</taxon>
        <taxon>Embryophyta</taxon>
        <taxon>Tracheophyta</taxon>
        <taxon>Spermatophyta</taxon>
        <taxon>Magnoliopsida</taxon>
        <taxon>Liliopsida</taxon>
        <taxon>Poales</taxon>
        <taxon>Bromeliaceae</taxon>
        <taxon>Bromelioideae</taxon>
        <taxon>Ananas</taxon>
    </lineage>
</organism>
<evidence type="ECO:0000256" key="1">
    <source>
        <dbReference type="SAM" id="MobiDB-lite"/>
    </source>
</evidence>
<dbReference type="EMBL" id="LR862136">
    <property type="protein sequence ID" value="CAD1843445.1"/>
    <property type="molecule type" value="Genomic_DNA"/>
</dbReference>
<protein>
    <submittedName>
        <fullName evidence="2">Uncharacterized protein</fullName>
    </submittedName>
</protein>
<reference evidence="2" key="1">
    <citation type="submission" date="2020-07" db="EMBL/GenBank/DDBJ databases">
        <authorList>
            <person name="Lin J."/>
        </authorList>
    </citation>
    <scope>NUCLEOTIDE SEQUENCE</scope>
</reference>
<proteinExistence type="predicted"/>
<sequence>MASWESSRGREVSDRIYEVEKERMILSGLGRQNKESASLLSSESTQGMCSCLSEFRINNPYCGARRPPLTYKAWIRLVSLPYECWSSRTVAALVSGFGRFIRLDDSSARMVDLSGYRCLVAVNHLSDIPENLEICFGDLSLSVLIQLERSGRSEEERCANPNNERTDQHDPSARPAPREG</sequence>
<accession>A0A6V7QKT0</accession>
<evidence type="ECO:0000313" key="2">
    <source>
        <dbReference type="EMBL" id="CAD1843445.1"/>
    </source>
</evidence>